<evidence type="ECO:0000313" key="1">
    <source>
        <dbReference type="EMBL" id="GKV07051.1"/>
    </source>
</evidence>
<sequence length="85" mass="9836">MIMQIRKGLQLDDLHENNNKEFSNQSSELYNASIANDYQEKIKSLQVYYKENEKQESSVDLFGSINEDNLTSTKELVTLTGSNWN</sequence>
<gene>
    <name evidence="1" type="ORF">SLEP1_g18860</name>
</gene>
<name>A0AAV5J816_9ROSI</name>
<proteinExistence type="predicted"/>
<dbReference type="AlphaFoldDB" id="A0AAV5J816"/>
<dbReference type="Proteomes" id="UP001054252">
    <property type="component" value="Unassembled WGS sequence"/>
</dbReference>
<evidence type="ECO:0000313" key="2">
    <source>
        <dbReference type="Proteomes" id="UP001054252"/>
    </source>
</evidence>
<reference evidence="1 2" key="1">
    <citation type="journal article" date="2021" name="Commun. Biol.">
        <title>The genome of Shorea leprosula (Dipterocarpaceae) highlights the ecological relevance of drought in aseasonal tropical rainforests.</title>
        <authorList>
            <person name="Ng K.K.S."/>
            <person name="Kobayashi M.J."/>
            <person name="Fawcett J.A."/>
            <person name="Hatakeyama M."/>
            <person name="Paape T."/>
            <person name="Ng C.H."/>
            <person name="Ang C.C."/>
            <person name="Tnah L.H."/>
            <person name="Lee C.T."/>
            <person name="Nishiyama T."/>
            <person name="Sese J."/>
            <person name="O'Brien M.J."/>
            <person name="Copetti D."/>
            <person name="Mohd Noor M.I."/>
            <person name="Ong R.C."/>
            <person name="Putra M."/>
            <person name="Sireger I.Z."/>
            <person name="Indrioko S."/>
            <person name="Kosugi Y."/>
            <person name="Izuno A."/>
            <person name="Isagi Y."/>
            <person name="Lee S.L."/>
            <person name="Shimizu K.K."/>
        </authorList>
    </citation>
    <scope>NUCLEOTIDE SEQUENCE [LARGE SCALE GENOMIC DNA]</scope>
    <source>
        <strain evidence="1">214</strain>
    </source>
</reference>
<comment type="caution">
    <text evidence="1">The sequence shown here is derived from an EMBL/GenBank/DDBJ whole genome shotgun (WGS) entry which is preliminary data.</text>
</comment>
<accession>A0AAV5J816</accession>
<organism evidence="1 2">
    <name type="scientific">Rubroshorea leprosula</name>
    <dbReference type="NCBI Taxonomy" id="152421"/>
    <lineage>
        <taxon>Eukaryota</taxon>
        <taxon>Viridiplantae</taxon>
        <taxon>Streptophyta</taxon>
        <taxon>Embryophyta</taxon>
        <taxon>Tracheophyta</taxon>
        <taxon>Spermatophyta</taxon>
        <taxon>Magnoliopsida</taxon>
        <taxon>eudicotyledons</taxon>
        <taxon>Gunneridae</taxon>
        <taxon>Pentapetalae</taxon>
        <taxon>rosids</taxon>
        <taxon>malvids</taxon>
        <taxon>Malvales</taxon>
        <taxon>Dipterocarpaceae</taxon>
        <taxon>Rubroshorea</taxon>
    </lineage>
</organism>
<dbReference type="EMBL" id="BPVZ01000026">
    <property type="protein sequence ID" value="GKV07051.1"/>
    <property type="molecule type" value="Genomic_DNA"/>
</dbReference>
<keyword evidence="2" id="KW-1185">Reference proteome</keyword>
<protein>
    <submittedName>
        <fullName evidence="1">Uncharacterized protein</fullName>
    </submittedName>
</protein>